<name>A0ABD3EBA9_9LAMI</name>
<feature type="active site" evidence="2">
    <location>
        <position position="126"/>
    </location>
</feature>
<dbReference type="PANTHER" id="PTHR13683">
    <property type="entry name" value="ASPARTYL PROTEASES"/>
    <property type="match status" value="1"/>
</dbReference>
<dbReference type="SUPFAM" id="SSF50630">
    <property type="entry name" value="Acid proteases"/>
    <property type="match status" value="1"/>
</dbReference>
<keyword evidence="5" id="KW-1185">Reference proteome</keyword>
<comment type="caution">
    <text evidence="4">The sequence shown here is derived from an EMBL/GenBank/DDBJ whole genome shotgun (WGS) entry which is preliminary data.</text>
</comment>
<dbReference type="Gene3D" id="2.40.70.10">
    <property type="entry name" value="Acid Proteases"/>
    <property type="match status" value="2"/>
</dbReference>
<organism evidence="4 5">
    <name type="scientific">Castilleja foliolosa</name>
    <dbReference type="NCBI Taxonomy" id="1961234"/>
    <lineage>
        <taxon>Eukaryota</taxon>
        <taxon>Viridiplantae</taxon>
        <taxon>Streptophyta</taxon>
        <taxon>Embryophyta</taxon>
        <taxon>Tracheophyta</taxon>
        <taxon>Spermatophyta</taxon>
        <taxon>Magnoliopsida</taxon>
        <taxon>eudicotyledons</taxon>
        <taxon>Gunneridae</taxon>
        <taxon>Pentapetalae</taxon>
        <taxon>asterids</taxon>
        <taxon>lamiids</taxon>
        <taxon>Lamiales</taxon>
        <taxon>Orobanchaceae</taxon>
        <taxon>Pedicularideae</taxon>
        <taxon>Castillejinae</taxon>
        <taxon>Castilleja</taxon>
    </lineage>
</organism>
<dbReference type="PROSITE" id="PS51767">
    <property type="entry name" value="PEPTIDASE_A1"/>
    <property type="match status" value="1"/>
</dbReference>
<dbReference type="Pfam" id="PF14543">
    <property type="entry name" value="TAXi_N"/>
    <property type="match status" value="1"/>
</dbReference>
<comment type="similarity">
    <text evidence="1">Belongs to the peptidase A1 family.</text>
</comment>
<dbReference type="InterPro" id="IPR021109">
    <property type="entry name" value="Peptidase_aspartic_dom_sf"/>
</dbReference>
<reference evidence="5" key="1">
    <citation type="journal article" date="2024" name="IScience">
        <title>Strigolactones Initiate the Formation of Haustorium-like Structures in Castilleja.</title>
        <authorList>
            <person name="Buerger M."/>
            <person name="Peterson D."/>
            <person name="Chory J."/>
        </authorList>
    </citation>
    <scope>NUCLEOTIDE SEQUENCE [LARGE SCALE GENOMIC DNA]</scope>
</reference>
<dbReference type="InterPro" id="IPR033121">
    <property type="entry name" value="PEPTIDASE_A1"/>
</dbReference>
<evidence type="ECO:0000313" key="4">
    <source>
        <dbReference type="EMBL" id="KAL3651542.1"/>
    </source>
</evidence>
<dbReference type="Proteomes" id="UP001632038">
    <property type="component" value="Unassembled WGS sequence"/>
</dbReference>
<evidence type="ECO:0000259" key="3">
    <source>
        <dbReference type="PROSITE" id="PS51767"/>
    </source>
</evidence>
<dbReference type="InterPro" id="IPR001461">
    <property type="entry name" value="Aspartic_peptidase_A1"/>
</dbReference>
<protein>
    <recommendedName>
        <fullName evidence="3">Peptidase A1 domain-containing protein</fullName>
    </recommendedName>
</protein>
<accession>A0ABD3EBA9</accession>
<feature type="domain" description="Peptidase A1" evidence="3">
    <location>
        <begin position="108"/>
        <end position="436"/>
    </location>
</feature>
<dbReference type="EMBL" id="JAVIJP010000006">
    <property type="protein sequence ID" value="KAL3651542.1"/>
    <property type="molecule type" value="Genomic_DNA"/>
</dbReference>
<dbReference type="InterPro" id="IPR032861">
    <property type="entry name" value="TAXi_N"/>
</dbReference>
<dbReference type="Pfam" id="PF14541">
    <property type="entry name" value="TAXi_C"/>
    <property type="match status" value="1"/>
</dbReference>
<evidence type="ECO:0000313" key="5">
    <source>
        <dbReference type="Proteomes" id="UP001632038"/>
    </source>
</evidence>
<feature type="active site" evidence="2">
    <location>
        <position position="315"/>
    </location>
</feature>
<evidence type="ECO:0000256" key="1">
    <source>
        <dbReference type="ARBA" id="ARBA00007447"/>
    </source>
</evidence>
<dbReference type="InterPro" id="IPR032799">
    <property type="entry name" value="TAXi_C"/>
</dbReference>
<evidence type="ECO:0000256" key="2">
    <source>
        <dbReference type="PIRSR" id="PIRSR601461-1"/>
    </source>
</evidence>
<gene>
    <name evidence="4" type="ORF">CASFOL_004544</name>
</gene>
<dbReference type="PANTHER" id="PTHR13683:SF750">
    <property type="entry name" value="ASPARTYL PROTEASE AED1"/>
    <property type="match status" value="1"/>
</dbReference>
<dbReference type="AlphaFoldDB" id="A0ABD3EBA9"/>
<sequence length="441" mass="49596">MKSLALENHFETVKTSSECKRLFTDPTERPKSTLEIFHIYGPCSPAAVAGTTPVNMPSAQYILHRDRQRVESLQSRLKSNSTTKKYDSRFQDTKEVAYLPVLSSTGSYAISISLGTPQQVQTLIFDTASDITWSTGFHPYASTSLKIISCDDPLCPWLLPHHTCEKFYNIENTCYYQIRYDSGLYTKGALCMDILNITQTGDEFPNFPFGCPIEVQGQILAEGILGLSRAPIAFVTQTEPTYKRVFSYCFPSSTSLTGFLKLGPRDYPNNIKFTHLIANPDYPSFYFIDIISIRVGHIELSIEEFDLMFPGNIIDTGTVITHLPMNIYTTMRNEFQKQINSFGYQIVQNPNDFFDTCYHNSIHLINIVPTITFTFEGGVDVDMDDSATLYALDEWNIVCLAFVGNSEAGQFTIFGNTQQKKLEVVYDVEGGILGFIPDGCL</sequence>
<proteinExistence type="inferred from homology"/>